<feature type="domain" description="Peptidase S9 prolyl oligopeptidase catalytic" evidence="1">
    <location>
        <begin position="521"/>
        <end position="718"/>
    </location>
</feature>
<evidence type="ECO:0000313" key="4">
    <source>
        <dbReference type="Proteomes" id="UP000269198"/>
    </source>
</evidence>
<evidence type="ECO:0000259" key="1">
    <source>
        <dbReference type="Pfam" id="PF00326"/>
    </source>
</evidence>
<accession>A0A3N0DRE0</accession>
<protein>
    <submittedName>
        <fullName evidence="3">S9 family peptidase</fullName>
    </submittedName>
</protein>
<dbReference type="GO" id="GO:0006508">
    <property type="term" value="P:proteolysis"/>
    <property type="evidence" value="ECO:0007669"/>
    <property type="project" value="InterPro"/>
</dbReference>
<dbReference type="Proteomes" id="UP000269198">
    <property type="component" value="Unassembled WGS sequence"/>
</dbReference>
<organism evidence="3 4">
    <name type="scientific">Halostreptopolyspora alba</name>
    <dbReference type="NCBI Taxonomy" id="2487137"/>
    <lineage>
        <taxon>Bacteria</taxon>
        <taxon>Bacillati</taxon>
        <taxon>Actinomycetota</taxon>
        <taxon>Actinomycetes</taxon>
        <taxon>Streptosporangiales</taxon>
        <taxon>Nocardiopsidaceae</taxon>
        <taxon>Halostreptopolyspora</taxon>
    </lineage>
</organism>
<sequence length="729" mass="78599">MSFPRQQARTQRFTLGVPRAFRVSPDGRRVTFVRGRHGTDTAACLWTLNLDSGHERVVADPRSIGADDEDLPAEERARRERLRESGSGIVSYTTDHALTRASFTLSGRLYCAALDSDTAPRELPAAHPVVDPVICPLGRTIAYVSGGTLRAIDIDSGHDRVLAAPDGDNVTWGLAEFVAAEEMARFRGMWWAPDGSALLATRVDDSAVTRWTISDPGAPEATPRTMAYPAAGTANADVRLAVFAVPPEGASHEPAEPGWVEWDRSALPYLARAGWTNRLDERPTVVFSAQSRDQRTLTVFRADPATGHSTALRTDTDDVWVEVMSGVPAFTPHGELVWIGPDRSGATRERRLFVGERAVGPREHYIRSVVDVDGDHILYSASPADSPATVALWLLDLTDGSSTPVGIPGMPGTGVHSGRLCGGTAVVQRRDLDSAGVRTAVLRGVTETVDPGSTEIASLAEKPDLAQPRVRMWRAGERGVPAALVLPSWYEPGAGRLPVLVDPYGGPHAQRVLAATSGYLTSQWFAEQGFAVLIADGRGTPGIDLSWEQAVRGDLATPVLEDQVSALHDAAERFGCLDLTRVGVRGWSFGGYLAALAVLRRPDAFHAAVAGAPVTDWRLYDTHYTERYLGTPDPDGTYERSSLLADAPRLRRPLMLIHGLADDNVVFAHSQRLSTALLAAGRPHTVLPLSGVTHMPSQETTAENLLLLQVEFLRESLGIAAEERSAEPG</sequence>
<dbReference type="GO" id="GO:0008239">
    <property type="term" value="F:dipeptidyl-peptidase activity"/>
    <property type="evidence" value="ECO:0007669"/>
    <property type="project" value="TreeGrafter"/>
</dbReference>
<dbReference type="PANTHER" id="PTHR11731:SF193">
    <property type="entry name" value="DIPEPTIDYL PEPTIDASE 9"/>
    <property type="match status" value="1"/>
</dbReference>
<evidence type="ECO:0000259" key="2">
    <source>
        <dbReference type="Pfam" id="PF00930"/>
    </source>
</evidence>
<dbReference type="EMBL" id="RJMB01000040">
    <property type="protein sequence ID" value="RNL78187.1"/>
    <property type="molecule type" value="Genomic_DNA"/>
</dbReference>
<dbReference type="InterPro" id="IPR029058">
    <property type="entry name" value="AB_hydrolase_fold"/>
</dbReference>
<feature type="domain" description="Dipeptidylpeptidase IV N-terminal" evidence="2">
    <location>
        <begin position="107"/>
        <end position="354"/>
    </location>
</feature>
<dbReference type="SUPFAM" id="SSF82171">
    <property type="entry name" value="DPP6 N-terminal domain-like"/>
    <property type="match status" value="1"/>
</dbReference>
<keyword evidence="4" id="KW-1185">Reference proteome</keyword>
<name>A0A3N0DRE0_9ACTN</name>
<dbReference type="InterPro" id="IPR001375">
    <property type="entry name" value="Peptidase_S9_cat"/>
</dbReference>
<dbReference type="Pfam" id="PF00930">
    <property type="entry name" value="DPPIV_N"/>
    <property type="match status" value="1"/>
</dbReference>
<dbReference type="SUPFAM" id="SSF53474">
    <property type="entry name" value="alpha/beta-Hydrolases"/>
    <property type="match status" value="1"/>
</dbReference>
<comment type="caution">
    <text evidence="3">The sequence shown here is derived from an EMBL/GenBank/DDBJ whole genome shotgun (WGS) entry which is preliminary data.</text>
</comment>
<dbReference type="InterPro" id="IPR050278">
    <property type="entry name" value="Serine_Prot_S9B/DPPIV"/>
</dbReference>
<proteinExistence type="predicted"/>
<dbReference type="OrthoDB" id="9812921at2"/>
<dbReference type="GO" id="GO:0008236">
    <property type="term" value="F:serine-type peptidase activity"/>
    <property type="evidence" value="ECO:0007669"/>
    <property type="project" value="InterPro"/>
</dbReference>
<dbReference type="Gene3D" id="2.140.10.30">
    <property type="entry name" value="Dipeptidylpeptidase IV, N-terminal domain"/>
    <property type="match status" value="1"/>
</dbReference>
<dbReference type="PANTHER" id="PTHR11731">
    <property type="entry name" value="PROTEASE FAMILY S9B,C DIPEPTIDYL-PEPTIDASE IV-RELATED"/>
    <property type="match status" value="1"/>
</dbReference>
<dbReference type="RefSeq" id="WP_123203579.1">
    <property type="nucleotide sequence ID" value="NZ_RJMB01000040.1"/>
</dbReference>
<dbReference type="AlphaFoldDB" id="A0A3N0DRE0"/>
<dbReference type="Gene3D" id="3.40.50.1820">
    <property type="entry name" value="alpha/beta hydrolase"/>
    <property type="match status" value="1"/>
</dbReference>
<dbReference type="InterPro" id="IPR002469">
    <property type="entry name" value="Peptidase_S9B_N"/>
</dbReference>
<evidence type="ECO:0000313" key="3">
    <source>
        <dbReference type="EMBL" id="RNL78187.1"/>
    </source>
</evidence>
<dbReference type="Pfam" id="PF00326">
    <property type="entry name" value="Peptidase_S9"/>
    <property type="match status" value="1"/>
</dbReference>
<reference evidence="3 4" key="1">
    <citation type="submission" date="2018-11" db="EMBL/GenBank/DDBJ databases">
        <title>The genome draft of YIM 96095.</title>
        <authorList>
            <person name="Tang S.-K."/>
            <person name="Chunyu W.-X."/>
            <person name="Feng Y.-Z."/>
        </authorList>
    </citation>
    <scope>NUCLEOTIDE SEQUENCE [LARGE SCALE GENOMIC DNA]</scope>
    <source>
        <strain evidence="3 4">YIM 96095</strain>
    </source>
</reference>
<gene>
    <name evidence="3" type="ORF">EFW17_23220</name>
</gene>